<accession>A0ACC2RPN4</accession>
<gene>
    <name evidence="1" type="ORF">DSO57_1038090</name>
</gene>
<evidence type="ECO:0000313" key="2">
    <source>
        <dbReference type="Proteomes" id="UP001165960"/>
    </source>
</evidence>
<dbReference type="Proteomes" id="UP001165960">
    <property type="component" value="Unassembled WGS sequence"/>
</dbReference>
<comment type="caution">
    <text evidence="1">The sequence shown here is derived from an EMBL/GenBank/DDBJ whole genome shotgun (WGS) entry which is preliminary data.</text>
</comment>
<keyword evidence="2" id="KW-1185">Reference proteome</keyword>
<reference evidence="1" key="1">
    <citation type="submission" date="2022-04" db="EMBL/GenBank/DDBJ databases">
        <title>Genome of the entomopathogenic fungus Entomophthora muscae.</title>
        <authorList>
            <person name="Elya C."/>
            <person name="Lovett B.R."/>
            <person name="Lee E."/>
            <person name="Macias A.M."/>
            <person name="Hajek A.E."/>
            <person name="De Bivort B.L."/>
            <person name="Kasson M.T."/>
            <person name="De Fine Licht H.H."/>
            <person name="Stajich J.E."/>
        </authorList>
    </citation>
    <scope>NUCLEOTIDE SEQUENCE</scope>
    <source>
        <strain evidence="1">Berkeley</strain>
    </source>
</reference>
<evidence type="ECO:0000313" key="1">
    <source>
        <dbReference type="EMBL" id="KAJ9052050.1"/>
    </source>
</evidence>
<dbReference type="EMBL" id="QTSX02006840">
    <property type="protein sequence ID" value="KAJ9052050.1"/>
    <property type="molecule type" value="Genomic_DNA"/>
</dbReference>
<sequence length="485" mass="54727">MLVYFALVGVCAGIVWWAYNVVNSIWFGPLRDIPSPLVLQLFPILFDVTAARGMAPFLLEKYHLKYGPVFRIGWTKVICVDPDAAVKVFSTYKVSKGRIYDSFRYFGDNLLTMNSRDEHLARRRLVSPAFTRTRIMEMEPIVIEKGIKPLLSRLDKACDESMIDILHQLHYMSWDIIGELGFGQSFKMVETGGHPAVTWLSSVLNYAMVCYAVPFLSRFKSPEGEKLRKFSQDLLDSYHATKASASKKTLISHFTEATEKSTGKKMSSGAIFAEAHLMLFAGTDTTSNTLGFFFHQLITHPRVYAKVVKEVRSAQRKVGILDYETIFRTMPTLQAAIKETMRLLPAVSAPILRRAPREGLQISGHFLPEDTEVTVPLYCLHRSPMFWDKPREFLPERWLGPAYSGLKREIDPRCFIPFIMGPRGCIGKDLAMLELNLVCANVLARFDLTLVTGHPQQPTADLDLVALPILCPKNASILVTMSHAQ</sequence>
<protein>
    <submittedName>
        <fullName evidence="1">Uncharacterized protein</fullName>
    </submittedName>
</protein>
<proteinExistence type="predicted"/>
<organism evidence="1 2">
    <name type="scientific">Entomophthora muscae</name>
    <dbReference type="NCBI Taxonomy" id="34485"/>
    <lineage>
        <taxon>Eukaryota</taxon>
        <taxon>Fungi</taxon>
        <taxon>Fungi incertae sedis</taxon>
        <taxon>Zoopagomycota</taxon>
        <taxon>Entomophthoromycotina</taxon>
        <taxon>Entomophthoromycetes</taxon>
        <taxon>Entomophthorales</taxon>
        <taxon>Entomophthoraceae</taxon>
        <taxon>Entomophthora</taxon>
    </lineage>
</organism>
<name>A0ACC2RPN4_9FUNG</name>